<protein>
    <submittedName>
        <fullName evidence="2">Uncharacterized protein</fullName>
    </submittedName>
</protein>
<feature type="region of interest" description="Disordered" evidence="1">
    <location>
        <begin position="48"/>
        <end position="71"/>
    </location>
</feature>
<reference evidence="2 3" key="1">
    <citation type="submission" date="2024-08" db="EMBL/GenBank/DDBJ databases">
        <authorList>
            <person name="Cucini C."/>
            <person name="Frati F."/>
        </authorList>
    </citation>
    <scope>NUCLEOTIDE SEQUENCE [LARGE SCALE GENOMIC DNA]</scope>
</reference>
<evidence type="ECO:0000256" key="1">
    <source>
        <dbReference type="SAM" id="MobiDB-lite"/>
    </source>
</evidence>
<dbReference type="EMBL" id="CAXLJM020000125">
    <property type="protein sequence ID" value="CAL8139374.1"/>
    <property type="molecule type" value="Genomic_DNA"/>
</dbReference>
<proteinExistence type="predicted"/>
<dbReference type="Proteomes" id="UP001642540">
    <property type="component" value="Unassembled WGS sequence"/>
</dbReference>
<gene>
    <name evidence="2" type="ORF">ODALV1_LOCUS27808</name>
</gene>
<sequence>MMMLGFPNEQQRSLDKVLRLVGNSIGFFGKSVFTMHMFYKKKVIRGEPRPRRGRAPAEIIHQFPTGSRRRG</sequence>
<organism evidence="2 3">
    <name type="scientific">Orchesella dallaii</name>
    <dbReference type="NCBI Taxonomy" id="48710"/>
    <lineage>
        <taxon>Eukaryota</taxon>
        <taxon>Metazoa</taxon>
        <taxon>Ecdysozoa</taxon>
        <taxon>Arthropoda</taxon>
        <taxon>Hexapoda</taxon>
        <taxon>Collembola</taxon>
        <taxon>Entomobryomorpha</taxon>
        <taxon>Entomobryoidea</taxon>
        <taxon>Orchesellidae</taxon>
        <taxon>Orchesellinae</taxon>
        <taxon>Orchesella</taxon>
    </lineage>
</organism>
<evidence type="ECO:0000313" key="2">
    <source>
        <dbReference type="EMBL" id="CAL8139374.1"/>
    </source>
</evidence>
<keyword evidence="3" id="KW-1185">Reference proteome</keyword>
<comment type="caution">
    <text evidence="2">The sequence shown here is derived from an EMBL/GenBank/DDBJ whole genome shotgun (WGS) entry which is preliminary data.</text>
</comment>
<accession>A0ABP1RZ86</accession>
<name>A0ABP1RZ86_9HEXA</name>
<evidence type="ECO:0000313" key="3">
    <source>
        <dbReference type="Proteomes" id="UP001642540"/>
    </source>
</evidence>